<dbReference type="AlphaFoldDB" id="A0A0W0GBR8"/>
<accession>A0A0W0GBR8</accession>
<organism evidence="1 2">
    <name type="scientific">Moniliophthora roreri</name>
    <name type="common">Frosty pod rot fungus</name>
    <name type="synonym">Monilia roreri</name>
    <dbReference type="NCBI Taxonomy" id="221103"/>
    <lineage>
        <taxon>Eukaryota</taxon>
        <taxon>Fungi</taxon>
        <taxon>Dikarya</taxon>
        <taxon>Basidiomycota</taxon>
        <taxon>Agaricomycotina</taxon>
        <taxon>Agaricomycetes</taxon>
        <taxon>Agaricomycetidae</taxon>
        <taxon>Agaricales</taxon>
        <taxon>Marasmiineae</taxon>
        <taxon>Marasmiaceae</taxon>
        <taxon>Moniliophthora</taxon>
    </lineage>
</organism>
<reference evidence="1 2" key="1">
    <citation type="submission" date="2015-12" db="EMBL/GenBank/DDBJ databases">
        <title>Draft genome sequence of Moniliophthora roreri, the causal agent of frosty pod rot of cacao.</title>
        <authorList>
            <person name="Aime M.C."/>
            <person name="Diaz-Valderrama J.R."/>
            <person name="Kijpornyongpan T."/>
            <person name="Phillips-Mora W."/>
        </authorList>
    </citation>
    <scope>NUCLEOTIDE SEQUENCE [LARGE SCALE GENOMIC DNA]</scope>
    <source>
        <strain evidence="1 2">MCA 2952</strain>
    </source>
</reference>
<evidence type="ECO:0000313" key="1">
    <source>
        <dbReference type="EMBL" id="KTB46014.1"/>
    </source>
</evidence>
<protein>
    <submittedName>
        <fullName evidence="1">Uncharacterized protein</fullName>
    </submittedName>
</protein>
<evidence type="ECO:0000313" key="2">
    <source>
        <dbReference type="Proteomes" id="UP000054988"/>
    </source>
</evidence>
<gene>
    <name evidence="1" type="ORF">WG66_1409</name>
</gene>
<dbReference type="Proteomes" id="UP000054988">
    <property type="component" value="Unassembled WGS sequence"/>
</dbReference>
<proteinExistence type="predicted"/>
<sequence>MPSTTYQQEIIEAYQLFMLIRLVTLYLYRLRAPDPELEWQLLLADLRTLLHLHTTHVLCPGSPVPKVSQFRLLQKYAADPCHYSWFEDMVRVSPYVFNFILNMISDHVIFTNNSNQLQAPIELQLAITLYCLGHYGNSADVWGVAHMFGCSEGLVAKATDRCFEAIDALHDLFVWPLTEEEKEIEKQ</sequence>
<dbReference type="EMBL" id="LATX01000527">
    <property type="protein sequence ID" value="KTB46014.1"/>
    <property type="molecule type" value="Genomic_DNA"/>
</dbReference>
<name>A0A0W0GBR8_MONRR</name>
<comment type="caution">
    <text evidence="1">The sequence shown here is derived from an EMBL/GenBank/DDBJ whole genome shotgun (WGS) entry which is preliminary data.</text>
</comment>